<dbReference type="STRING" id="67285.AQI88_29690"/>
<dbReference type="OrthoDB" id="3626437at2"/>
<accession>A0A101NH38</accession>
<dbReference type="Proteomes" id="UP000054241">
    <property type="component" value="Unassembled WGS sequence"/>
</dbReference>
<protein>
    <submittedName>
        <fullName evidence="2">Cro/Cl family transcriptional regulator</fullName>
    </submittedName>
</protein>
<keyword evidence="3" id="KW-1185">Reference proteome</keyword>
<evidence type="ECO:0000313" key="2">
    <source>
        <dbReference type="EMBL" id="KUM92867.1"/>
    </source>
</evidence>
<sequence length="108" mass="12588">MVRRLSYHWHLRRIMAAHNIWKTTELIPLLRERGVNLSTAQVYRLVTDRPERLSLPVLAALCDILACSPGDLIEPYVEADRRKWTADEAAVIDLKPDFRPERARILED</sequence>
<feature type="domain" description="HTH cro/C1-type" evidence="1">
    <location>
        <begin position="10"/>
        <end position="75"/>
    </location>
</feature>
<dbReference type="RefSeq" id="WP_067004997.1">
    <property type="nucleotide sequence ID" value="NZ_BNDU01000006.1"/>
</dbReference>
<dbReference type="Pfam" id="PF13443">
    <property type="entry name" value="HTH_26"/>
    <property type="match status" value="1"/>
</dbReference>
<comment type="caution">
    <text evidence="2">The sequence shown here is derived from an EMBL/GenBank/DDBJ whole genome shotgun (WGS) entry which is preliminary data.</text>
</comment>
<reference evidence="2 3" key="1">
    <citation type="submission" date="2015-10" db="EMBL/GenBank/DDBJ databases">
        <title>Draft genome sequence of Streptomyces cellostaticus DSM 40189, type strain for the species Streptomyces cellostaticus.</title>
        <authorList>
            <person name="Ruckert C."/>
            <person name="Winkler A."/>
            <person name="Kalinowski J."/>
            <person name="Kampfer P."/>
            <person name="Glaeser S."/>
        </authorList>
    </citation>
    <scope>NUCLEOTIDE SEQUENCE [LARGE SCALE GENOMIC DNA]</scope>
    <source>
        <strain evidence="2 3">DSM 40189</strain>
    </source>
</reference>
<name>A0A101NH38_9ACTN</name>
<proteinExistence type="predicted"/>
<gene>
    <name evidence="2" type="ORF">AQI88_29690</name>
</gene>
<evidence type="ECO:0000259" key="1">
    <source>
        <dbReference type="Pfam" id="PF13443"/>
    </source>
</evidence>
<organism evidence="2 3">
    <name type="scientific">Streptomyces cellostaticus</name>
    <dbReference type="NCBI Taxonomy" id="67285"/>
    <lineage>
        <taxon>Bacteria</taxon>
        <taxon>Bacillati</taxon>
        <taxon>Actinomycetota</taxon>
        <taxon>Actinomycetes</taxon>
        <taxon>Kitasatosporales</taxon>
        <taxon>Streptomycetaceae</taxon>
        <taxon>Streptomyces</taxon>
    </lineage>
</organism>
<dbReference type="EMBL" id="LMWL01000056">
    <property type="protein sequence ID" value="KUM92867.1"/>
    <property type="molecule type" value="Genomic_DNA"/>
</dbReference>
<dbReference type="AlphaFoldDB" id="A0A101NH38"/>
<evidence type="ECO:0000313" key="3">
    <source>
        <dbReference type="Proteomes" id="UP000054241"/>
    </source>
</evidence>
<dbReference type="InterPro" id="IPR001387">
    <property type="entry name" value="Cro/C1-type_HTH"/>
</dbReference>